<dbReference type="EMBL" id="KV878347">
    <property type="protein sequence ID" value="OJJ44510.1"/>
    <property type="molecule type" value="Genomic_DNA"/>
</dbReference>
<accession>A0A1L9SBF2</accession>
<feature type="region of interest" description="Disordered" evidence="1">
    <location>
        <begin position="1"/>
        <end position="27"/>
    </location>
</feature>
<proteinExistence type="predicted"/>
<dbReference type="GeneID" id="34615963"/>
<feature type="transmembrane region" description="Helical" evidence="2">
    <location>
        <begin position="36"/>
        <end position="56"/>
    </location>
</feature>
<evidence type="ECO:0000313" key="4">
    <source>
        <dbReference type="Proteomes" id="UP000184188"/>
    </source>
</evidence>
<keyword evidence="4" id="KW-1185">Reference proteome</keyword>
<evidence type="ECO:0000256" key="2">
    <source>
        <dbReference type="SAM" id="Phobius"/>
    </source>
</evidence>
<evidence type="ECO:0000313" key="3">
    <source>
        <dbReference type="EMBL" id="OJJ44510.1"/>
    </source>
</evidence>
<gene>
    <name evidence="3" type="ORF">ASPZODRAFT_681638</name>
</gene>
<reference evidence="4" key="1">
    <citation type="journal article" date="2017" name="Genome Biol.">
        <title>Comparative genomics reveals high biological diversity and specific adaptations in the industrially and medically important fungal genus Aspergillus.</title>
        <authorList>
            <person name="de Vries R.P."/>
            <person name="Riley R."/>
            <person name="Wiebenga A."/>
            <person name="Aguilar-Osorio G."/>
            <person name="Amillis S."/>
            <person name="Uchima C.A."/>
            <person name="Anderluh G."/>
            <person name="Asadollahi M."/>
            <person name="Askin M."/>
            <person name="Barry K."/>
            <person name="Battaglia E."/>
            <person name="Bayram O."/>
            <person name="Benocci T."/>
            <person name="Braus-Stromeyer S.A."/>
            <person name="Caldana C."/>
            <person name="Canovas D."/>
            <person name="Cerqueira G.C."/>
            <person name="Chen F."/>
            <person name="Chen W."/>
            <person name="Choi C."/>
            <person name="Clum A."/>
            <person name="Dos Santos R.A."/>
            <person name="Damasio A.R."/>
            <person name="Diallinas G."/>
            <person name="Emri T."/>
            <person name="Fekete E."/>
            <person name="Flipphi M."/>
            <person name="Freyberg S."/>
            <person name="Gallo A."/>
            <person name="Gournas C."/>
            <person name="Habgood R."/>
            <person name="Hainaut M."/>
            <person name="Harispe M.L."/>
            <person name="Henrissat B."/>
            <person name="Hilden K.S."/>
            <person name="Hope R."/>
            <person name="Hossain A."/>
            <person name="Karabika E."/>
            <person name="Karaffa L."/>
            <person name="Karanyi Z."/>
            <person name="Krasevec N."/>
            <person name="Kuo A."/>
            <person name="Kusch H."/>
            <person name="LaButti K."/>
            <person name="Lagendijk E.L."/>
            <person name="Lapidus A."/>
            <person name="Levasseur A."/>
            <person name="Lindquist E."/>
            <person name="Lipzen A."/>
            <person name="Logrieco A.F."/>
            <person name="MacCabe A."/>
            <person name="Maekelae M.R."/>
            <person name="Malavazi I."/>
            <person name="Melin P."/>
            <person name="Meyer V."/>
            <person name="Mielnichuk N."/>
            <person name="Miskei M."/>
            <person name="Molnar A.P."/>
            <person name="Mule G."/>
            <person name="Ngan C.Y."/>
            <person name="Orejas M."/>
            <person name="Orosz E."/>
            <person name="Ouedraogo J.P."/>
            <person name="Overkamp K.M."/>
            <person name="Park H.-S."/>
            <person name="Perrone G."/>
            <person name="Piumi F."/>
            <person name="Punt P.J."/>
            <person name="Ram A.F."/>
            <person name="Ramon A."/>
            <person name="Rauscher S."/>
            <person name="Record E."/>
            <person name="Riano-Pachon D.M."/>
            <person name="Robert V."/>
            <person name="Roehrig J."/>
            <person name="Ruller R."/>
            <person name="Salamov A."/>
            <person name="Salih N.S."/>
            <person name="Samson R.A."/>
            <person name="Sandor E."/>
            <person name="Sanguinetti M."/>
            <person name="Schuetze T."/>
            <person name="Sepcic K."/>
            <person name="Shelest E."/>
            <person name="Sherlock G."/>
            <person name="Sophianopoulou V."/>
            <person name="Squina F.M."/>
            <person name="Sun H."/>
            <person name="Susca A."/>
            <person name="Todd R.B."/>
            <person name="Tsang A."/>
            <person name="Unkles S.E."/>
            <person name="van de Wiele N."/>
            <person name="van Rossen-Uffink D."/>
            <person name="Oliveira J.V."/>
            <person name="Vesth T.C."/>
            <person name="Visser J."/>
            <person name="Yu J.-H."/>
            <person name="Zhou M."/>
            <person name="Andersen M.R."/>
            <person name="Archer D.B."/>
            <person name="Baker S.E."/>
            <person name="Benoit I."/>
            <person name="Brakhage A.A."/>
            <person name="Braus G.H."/>
            <person name="Fischer R."/>
            <person name="Frisvad J.C."/>
            <person name="Goldman G.H."/>
            <person name="Houbraken J."/>
            <person name="Oakley B."/>
            <person name="Pocsi I."/>
            <person name="Scazzocchio C."/>
            <person name="Seiboth B."/>
            <person name="vanKuyk P.A."/>
            <person name="Wortman J."/>
            <person name="Dyer P.S."/>
            <person name="Grigoriev I.V."/>
        </authorList>
    </citation>
    <scope>NUCLEOTIDE SEQUENCE [LARGE SCALE GENOMIC DNA]</scope>
    <source>
        <strain evidence="4">CBS 506.65</strain>
    </source>
</reference>
<dbReference type="AlphaFoldDB" id="A0A1L9SBF2"/>
<keyword evidence="2" id="KW-1133">Transmembrane helix</keyword>
<name>A0A1L9SBF2_9EURO</name>
<protein>
    <submittedName>
        <fullName evidence="3">Uncharacterized protein</fullName>
    </submittedName>
</protein>
<evidence type="ECO:0000256" key="1">
    <source>
        <dbReference type="SAM" id="MobiDB-lite"/>
    </source>
</evidence>
<dbReference type="Proteomes" id="UP000184188">
    <property type="component" value="Unassembled WGS sequence"/>
</dbReference>
<organism evidence="3 4">
    <name type="scientific">Penicilliopsis zonata CBS 506.65</name>
    <dbReference type="NCBI Taxonomy" id="1073090"/>
    <lineage>
        <taxon>Eukaryota</taxon>
        <taxon>Fungi</taxon>
        <taxon>Dikarya</taxon>
        <taxon>Ascomycota</taxon>
        <taxon>Pezizomycotina</taxon>
        <taxon>Eurotiomycetes</taxon>
        <taxon>Eurotiomycetidae</taxon>
        <taxon>Eurotiales</taxon>
        <taxon>Aspergillaceae</taxon>
        <taxon>Penicilliopsis</taxon>
    </lineage>
</organism>
<dbReference type="VEuPathDB" id="FungiDB:ASPZODRAFT_681638"/>
<keyword evidence="2" id="KW-0812">Transmembrane</keyword>
<sequence>MLKRQAQPVSKLQMVRSGQGRISRTSSDTLRSTDSICVVFFLSFFFFFLQNFASLVSTTALSMSSGKADHDHPSPDHCGISRSSISRLGSLDLADPRPSSVGLIWEDKTQESTTAWCTLPCTAYALISYAEHLQFQLGGYTPWSMVLV</sequence>
<dbReference type="RefSeq" id="XP_022579020.1">
    <property type="nucleotide sequence ID" value="XM_022729499.1"/>
</dbReference>
<keyword evidence="2" id="KW-0472">Membrane</keyword>